<reference evidence="3 4" key="1">
    <citation type="journal article" date="2015" name="Genome Announc.">
        <title>Expanding the biotechnology potential of lactobacilli through comparative genomics of 213 strains and associated genera.</title>
        <authorList>
            <person name="Sun Z."/>
            <person name="Harris H.M."/>
            <person name="McCann A."/>
            <person name="Guo C."/>
            <person name="Argimon S."/>
            <person name="Zhang W."/>
            <person name="Yang X."/>
            <person name="Jeffery I.B."/>
            <person name="Cooney J.C."/>
            <person name="Kagawa T.F."/>
            <person name="Liu W."/>
            <person name="Song Y."/>
            <person name="Salvetti E."/>
            <person name="Wrobel A."/>
            <person name="Rasinkangas P."/>
            <person name="Parkhill J."/>
            <person name="Rea M.C."/>
            <person name="O'Sullivan O."/>
            <person name="Ritari J."/>
            <person name="Douillard F.P."/>
            <person name="Paul Ross R."/>
            <person name="Yang R."/>
            <person name="Briner A.E."/>
            <person name="Felis G.E."/>
            <person name="de Vos W.M."/>
            <person name="Barrangou R."/>
            <person name="Klaenhammer T.R."/>
            <person name="Caufield P.W."/>
            <person name="Cui Y."/>
            <person name="Zhang H."/>
            <person name="O'Toole P.W."/>
        </authorList>
    </citation>
    <scope>NUCLEOTIDE SEQUENCE [LARGE SCALE GENOMIC DNA]</scope>
    <source>
        <strain evidence="3 4">JCM 15530</strain>
    </source>
</reference>
<sequence>MSIDLKIPGTFNFRDFSEVNGTDGPSLKPLQLVRGGFLSDVTDLGLATLAEYGIKTVIDLRSPNEMATFPDRLSPQMRYLKIPVFDDDPTSSTMSDKEIKRLYADDDQFGYNRMLRSYRKMVIDPHAIAAYQDFFEAIITYAEDGGILFHCSAGKDRTGFCSYLLLAVLGVSEQANMDFYLASNAASTDRIKWRLDQAKKDHLGSCFIQSVHDLVVVRRAYIEQAVSLINDQFGGIDAYVRDVVGLTESLIDSLKQVLIK</sequence>
<feature type="domain" description="Tyrosine specific protein phosphatases" evidence="2">
    <location>
        <begin position="132"/>
        <end position="159"/>
    </location>
</feature>
<protein>
    <submittedName>
        <fullName evidence="3">Protein tyrosine serine phosphatase</fullName>
    </submittedName>
</protein>
<dbReference type="Gene3D" id="3.90.190.10">
    <property type="entry name" value="Protein tyrosine phosphatase superfamily"/>
    <property type="match status" value="1"/>
</dbReference>
<gene>
    <name evidence="3" type="ORF">FC96_GL000524</name>
</gene>
<dbReference type="Pfam" id="PF13350">
    <property type="entry name" value="Y_phosphatase3"/>
    <property type="match status" value="1"/>
</dbReference>
<dbReference type="PROSITE" id="PS00383">
    <property type="entry name" value="TYR_PHOSPHATASE_1"/>
    <property type="match status" value="1"/>
</dbReference>
<dbReference type="STRING" id="1302272.FC96_GL000524"/>
<dbReference type="OrthoDB" id="1188001at2"/>
<evidence type="ECO:0000256" key="1">
    <source>
        <dbReference type="ARBA" id="ARBA00009580"/>
    </source>
</evidence>
<dbReference type="SUPFAM" id="SSF52799">
    <property type="entry name" value="(Phosphotyrosine protein) phosphatases II"/>
    <property type="match status" value="1"/>
</dbReference>
<evidence type="ECO:0000259" key="2">
    <source>
        <dbReference type="PROSITE" id="PS50056"/>
    </source>
</evidence>
<evidence type="ECO:0000313" key="3">
    <source>
        <dbReference type="EMBL" id="KRK47254.1"/>
    </source>
</evidence>
<dbReference type="InterPro" id="IPR016130">
    <property type="entry name" value="Tyr_Pase_AS"/>
</dbReference>
<dbReference type="InterPro" id="IPR000387">
    <property type="entry name" value="Tyr_Pase_dom"/>
</dbReference>
<evidence type="ECO:0000313" key="4">
    <source>
        <dbReference type="Proteomes" id="UP000050911"/>
    </source>
</evidence>
<dbReference type="PANTHER" id="PTHR31126">
    <property type="entry name" value="TYROSINE-PROTEIN PHOSPHATASE"/>
    <property type="match status" value="1"/>
</dbReference>
<proteinExistence type="inferred from homology"/>
<comment type="caution">
    <text evidence="3">The sequence shown here is derived from an EMBL/GenBank/DDBJ whole genome shotgun (WGS) entry which is preliminary data.</text>
</comment>
<dbReference type="InterPro" id="IPR026893">
    <property type="entry name" value="Tyr/Ser_Pase_IphP-type"/>
</dbReference>
<comment type="similarity">
    <text evidence="1">Belongs to the protein-tyrosine phosphatase family.</text>
</comment>
<name>A0A0R1HL69_9LACO</name>
<dbReference type="EMBL" id="AZCX01000010">
    <property type="protein sequence ID" value="KRK47254.1"/>
    <property type="molecule type" value="Genomic_DNA"/>
</dbReference>
<dbReference type="Proteomes" id="UP000050911">
    <property type="component" value="Unassembled WGS sequence"/>
</dbReference>
<dbReference type="InterPro" id="IPR029021">
    <property type="entry name" value="Prot-tyrosine_phosphatase-like"/>
</dbReference>
<keyword evidence="4" id="KW-1185">Reference proteome</keyword>
<organism evidence="3 4">
    <name type="scientific">Secundilactobacillus kimchicus JCM 15530</name>
    <dbReference type="NCBI Taxonomy" id="1302272"/>
    <lineage>
        <taxon>Bacteria</taxon>
        <taxon>Bacillati</taxon>
        <taxon>Bacillota</taxon>
        <taxon>Bacilli</taxon>
        <taxon>Lactobacillales</taxon>
        <taxon>Lactobacillaceae</taxon>
        <taxon>Secundilactobacillus</taxon>
    </lineage>
</organism>
<dbReference type="PATRIC" id="fig|1302272.5.peg.522"/>
<dbReference type="GO" id="GO:0004721">
    <property type="term" value="F:phosphoprotein phosphatase activity"/>
    <property type="evidence" value="ECO:0007669"/>
    <property type="project" value="InterPro"/>
</dbReference>
<accession>A0A0R1HL69</accession>
<dbReference type="RefSeq" id="WP_054659778.1">
    <property type="nucleotide sequence ID" value="NZ_AZCX01000010.1"/>
</dbReference>
<dbReference type="PROSITE" id="PS50056">
    <property type="entry name" value="TYR_PHOSPHATASE_2"/>
    <property type="match status" value="1"/>
</dbReference>
<dbReference type="PANTHER" id="PTHR31126:SF1">
    <property type="entry name" value="TYROSINE SPECIFIC PROTEIN PHOSPHATASES DOMAIN-CONTAINING PROTEIN"/>
    <property type="match status" value="1"/>
</dbReference>
<dbReference type="AlphaFoldDB" id="A0A0R1HL69"/>